<keyword evidence="13" id="KW-1185">Reference proteome</keyword>
<dbReference type="GO" id="GO:0005524">
    <property type="term" value="F:ATP binding"/>
    <property type="evidence" value="ECO:0007669"/>
    <property type="project" value="UniProtKB-KW"/>
</dbReference>
<dbReference type="PROSITE" id="PS00211">
    <property type="entry name" value="ABC_TRANSPORTER_1"/>
    <property type="match status" value="1"/>
</dbReference>
<proteinExistence type="inferred from homology"/>
<keyword evidence="4" id="KW-0547">Nucleotide-binding</keyword>
<dbReference type="InterPro" id="IPR027417">
    <property type="entry name" value="P-loop_NTPase"/>
</dbReference>
<dbReference type="EMBL" id="JXYS01000007">
    <property type="protein sequence ID" value="KJF18724.1"/>
    <property type="molecule type" value="Genomic_DNA"/>
</dbReference>
<dbReference type="InterPro" id="IPR005894">
    <property type="entry name" value="DrrA"/>
</dbReference>
<comment type="subcellular location">
    <subcellularLocation>
        <location evidence="1">Cell membrane</location>
        <topology evidence="1">Peripheral membrane protein</topology>
        <orientation evidence="1">Cytoplasmic side</orientation>
    </subcellularLocation>
</comment>
<dbReference type="GO" id="GO:0043215">
    <property type="term" value="P:daunorubicin transport"/>
    <property type="evidence" value="ECO:0007669"/>
    <property type="project" value="InterPro"/>
</dbReference>
<dbReference type="PROSITE" id="PS50893">
    <property type="entry name" value="ABC_TRANSPORTER_2"/>
    <property type="match status" value="1"/>
</dbReference>
<sequence length="381" mass="41010">MAIEVSRISNETLSRLVDIKKFSLSTLPEENQRISMESQLEDAVEVRDLKKNFGSVLALSGVSFAVTRGTVLGLLGPNGAGKTTAIKILTTLLRPDGGSVFIEGCDVLANPAKARRLIGLAGQSAAIQEELTGRENLEIMGRLYHLNKKTSQARASELLNRFDLIEAGDRPAKTYSGGMQRRLDLAASLVGRPAVLFLDEPTTGLDPRARNGMWSVIKELVEEGTTLVLTTQYLEEADILADKIVVIDQGRVIAAGTANELKAQVGGDVIEFTVTDPSRIEDAQRAVSDLSSKEPVVNYDSARVTVGIGALGTNGLAKAVLNLDSAGVNIEKLSLHRPSLDDVFLSITGHYSTAVDENLQKSQNRRAKRTTSKAREGTTNE</sequence>
<feature type="domain" description="ABC transporter" evidence="11">
    <location>
        <begin position="44"/>
        <end position="274"/>
    </location>
</feature>
<comment type="similarity">
    <text evidence="9">Belongs to the ABC transporter superfamily. Drug exporter-1 (DrugE1) (TC 3.A.1.105) family.</text>
</comment>
<evidence type="ECO:0000256" key="4">
    <source>
        <dbReference type="ARBA" id="ARBA00022741"/>
    </source>
</evidence>
<dbReference type="Pfam" id="PF00005">
    <property type="entry name" value="ABC_tran"/>
    <property type="match status" value="1"/>
</dbReference>
<dbReference type="InterPro" id="IPR025302">
    <property type="entry name" value="DrrA1/2-like_C"/>
</dbReference>
<dbReference type="SUPFAM" id="SSF52540">
    <property type="entry name" value="P-loop containing nucleoside triphosphate hydrolases"/>
    <property type="match status" value="1"/>
</dbReference>
<dbReference type="InterPro" id="IPR050763">
    <property type="entry name" value="ABC_transporter_ATP-binding"/>
</dbReference>
<evidence type="ECO:0000256" key="7">
    <source>
        <dbReference type="ARBA" id="ARBA00023136"/>
    </source>
</evidence>
<keyword evidence="8" id="KW-0046">Antibiotic resistance</keyword>
<dbReference type="InterPro" id="IPR017871">
    <property type="entry name" value="ABC_transporter-like_CS"/>
</dbReference>
<evidence type="ECO:0000256" key="3">
    <source>
        <dbReference type="ARBA" id="ARBA00022475"/>
    </source>
</evidence>
<keyword evidence="5 12" id="KW-0067">ATP-binding</keyword>
<dbReference type="EC" id="3.6.3.-" evidence="12"/>
<dbReference type="PANTHER" id="PTHR42711">
    <property type="entry name" value="ABC TRANSPORTER ATP-BINDING PROTEIN"/>
    <property type="match status" value="1"/>
</dbReference>
<keyword evidence="3" id="KW-1003">Cell membrane</keyword>
<dbReference type="InterPro" id="IPR003593">
    <property type="entry name" value="AAA+_ATPase"/>
</dbReference>
<dbReference type="FunFam" id="3.40.50.300:FF:000589">
    <property type="entry name" value="ABC transporter, ATP-binding subunit"/>
    <property type="match status" value="1"/>
</dbReference>
<feature type="region of interest" description="Disordered" evidence="10">
    <location>
        <begin position="360"/>
        <end position="381"/>
    </location>
</feature>
<dbReference type="GO" id="GO:0046677">
    <property type="term" value="P:response to antibiotic"/>
    <property type="evidence" value="ECO:0007669"/>
    <property type="project" value="UniProtKB-KW"/>
</dbReference>
<dbReference type="Pfam" id="PF13732">
    <property type="entry name" value="DrrA1-3_C"/>
    <property type="match status" value="1"/>
</dbReference>
<keyword evidence="6" id="KW-1278">Translocase</keyword>
<evidence type="ECO:0000256" key="9">
    <source>
        <dbReference type="ARBA" id="ARBA00049985"/>
    </source>
</evidence>
<dbReference type="InterPro" id="IPR003439">
    <property type="entry name" value="ABC_transporter-like_ATP-bd"/>
</dbReference>
<dbReference type="Proteomes" id="UP000032360">
    <property type="component" value="Unassembled WGS sequence"/>
</dbReference>
<reference evidence="12 13" key="1">
    <citation type="submission" date="2015-01" db="EMBL/GenBank/DDBJ databases">
        <title>Draft genome of the acidophilic iron oxidizer Acidithrix ferrooxidans strain Py-F3.</title>
        <authorList>
            <person name="Poehlein A."/>
            <person name="Eisen S."/>
            <person name="Schloemann M."/>
            <person name="Johnson B.D."/>
            <person name="Daniel R."/>
            <person name="Muehling M."/>
        </authorList>
    </citation>
    <scope>NUCLEOTIDE SEQUENCE [LARGE SCALE GENOMIC DNA]</scope>
    <source>
        <strain evidence="12 13">Py-F3</strain>
    </source>
</reference>
<evidence type="ECO:0000259" key="11">
    <source>
        <dbReference type="PROSITE" id="PS50893"/>
    </source>
</evidence>
<keyword evidence="12" id="KW-0378">Hydrolase</keyword>
<keyword evidence="7" id="KW-0472">Membrane</keyword>
<evidence type="ECO:0000313" key="12">
    <source>
        <dbReference type="EMBL" id="KJF18724.1"/>
    </source>
</evidence>
<dbReference type="GO" id="GO:0005886">
    <property type="term" value="C:plasma membrane"/>
    <property type="evidence" value="ECO:0007669"/>
    <property type="project" value="UniProtKB-SubCell"/>
</dbReference>
<feature type="compositionally biased region" description="Basic residues" evidence="10">
    <location>
        <begin position="363"/>
        <end position="372"/>
    </location>
</feature>
<evidence type="ECO:0000256" key="1">
    <source>
        <dbReference type="ARBA" id="ARBA00004413"/>
    </source>
</evidence>
<accession>A0A0D8HLH5</accession>
<dbReference type="STRING" id="1280514.AXFE_03330"/>
<gene>
    <name evidence="12" type="primary">drrA2</name>
    <name evidence="12" type="ORF">AXFE_03330</name>
</gene>
<dbReference type="GO" id="GO:0016887">
    <property type="term" value="F:ATP hydrolysis activity"/>
    <property type="evidence" value="ECO:0007669"/>
    <property type="project" value="InterPro"/>
</dbReference>
<evidence type="ECO:0000256" key="6">
    <source>
        <dbReference type="ARBA" id="ARBA00022967"/>
    </source>
</evidence>
<protein>
    <submittedName>
        <fullName evidence="12">Daunorubicin/doxorubicin resistance ATP-binding protein DrrA</fullName>
        <ecNumber evidence="12">3.6.3.-</ecNumber>
    </submittedName>
</protein>
<dbReference type="GO" id="GO:1900753">
    <property type="term" value="P:doxorubicin transport"/>
    <property type="evidence" value="ECO:0007669"/>
    <property type="project" value="InterPro"/>
</dbReference>
<dbReference type="PATRIC" id="fig|1280514.3.peg.459"/>
<dbReference type="PANTHER" id="PTHR42711:SF19">
    <property type="entry name" value="DOXORUBICIN RESISTANCE ATP-BINDING PROTEIN DRRA"/>
    <property type="match status" value="1"/>
</dbReference>
<evidence type="ECO:0000256" key="10">
    <source>
        <dbReference type="SAM" id="MobiDB-lite"/>
    </source>
</evidence>
<organism evidence="12 13">
    <name type="scientific">Acidithrix ferrooxidans</name>
    <dbReference type="NCBI Taxonomy" id="1280514"/>
    <lineage>
        <taxon>Bacteria</taxon>
        <taxon>Bacillati</taxon>
        <taxon>Actinomycetota</taxon>
        <taxon>Acidimicrobiia</taxon>
        <taxon>Acidimicrobiales</taxon>
        <taxon>Acidimicrobiaceae</taxon>
        <taxon>Acidithrix</taxon>
    </lineage>
</organism>
<dbReference type="Gene3D" id="3.40.50.300">
    <property type="entry name" value="P-loop containing nucleotide triphosphate hydrolases"/>
    <property type="match status" value="1"/>
</dbReference>
<comment type="caution">
    <text evidence="12">The sequence shown here is derived from an EMBL/GenBank/DDBJ whole genome shotgun (WGS) entry which is preliminary data.</text>
</comment>
<dbReference type="SMART" id="SM00382">
    <property type="entry name" value="AAA"/>
    <property type="match status" value="1"/>
</dbReference>
<evidence type="ECO:0000256" key="5">
    <source>
        <dbReference type="ARBA" id="ARBA00022840"/>
    </source>
</evidence>
<dbReference type="AlphaFoldDB" id="A0A0D8HLH5"/>
<keyword evidence="2" id="KW-0813">Transport</keyword>
<evidence type="ECO:0000256" key="8">
    <source>
        <dbReference type="ARBA" id="ARBA00023251"/>
    </source>
</evidence>
<evidence type="ECO:0000256" key="2">
    <source>
        <dbReference type="ARBA" id="ARBA00022448"/>
    </source>
</evidence>
<evidence type="ECO:0000313" key="13">
    <source>
        <dbReference type="Proteomes" id="UP000032360"/>
    </source>
</evidence>
<name>A0A0D8HLH5_9ACTN</name>
<dbReference type="NCBIfam" id="TIGR01188">
    <property type="entry name" value="drrA"/>
    <property type="match status" value="1"/>
</dbReference>